<gene>
    <name evidence="1" type="ORF">RhiirA4_479248</name>
</gene>
<name>A0A2I1HG59_9GLOM</name>
<sequence>MALQSVIDHHKLQGKYTLPEMIYDGKDVKGYSYKPVIAFHVVEMFCKIKKKDGEVKIIREGNFDLSFRQMNQHLCDNHELCWPEVCWIKNNPELQLLEPTFKSYTSSQHEKLKSMFNRNNLSSSYQPRHF</sequence>
<reference evidence="1 2" key="1">
    <citation type="submission" date="2015-10" db="EMBL/GenBank/DDBJ databases">
        <title>Genome analyses suggest a sexual origin of heterokaryosis in a supposedly ancient asexual fungus.</title>
        <authorList>
            <person name="Ropars J."/>
            <person name="Sedzielewska K."/>
            <person name="Noel J."/>
            <person name="Charron P."/>
            <person name="Farinelli L."/>
            <person name="Marton T."/>
            <person name="Kruger M."/>
            <person name="Pelin A."/>
            <person name="Brachmann A."/>
            <person name="Corradi N."/>
        </authorList>
    </citation>
    <scope>NUCLEOTIDE SEQUENCE [LARGE SCALE GENOMIC DNA]</scope>
    <source>
        <strain evidence="1 2">A4</strain>
    </source>
</reference>
<proteinExistence type="predicted"/>
<accession>A0A2I1HG59</accession>
<evidence type="ECO:0000313" key="1">
    <source>
        <dbReference type="EMBL" id="PKY57858.1"/>
    </source>
</evidence>
<dbReference type="AlphaFoldDB" id="A0A2I1HG59"/>
<keyword evidence="2" id="KW-1185">Reference proteome</keyword>
<organism evidence="1 2">
    <name type="scientific">Rhizophagus irregularis</name>
    <dbReference type="NCBI Taxonomy" id="588596"/>
    <lineage>
        <taxon>Eukaryota</taxon>
        <taxon>Fungi</taxon>
        <taxon>Fungi incertae sedis</taxon>
        <taxon>Mucoromycota</taxon>
        <taxon>Glomeromycotina</taxon>
        <taxon>Glomeromycetes</taxon>
        <taxon>Glomerales</taxon>
        <taxon>Glomeraceae</taxon>
        <taxon>Rhizophagus</taxon>
    </lineage>
</organism>
<evidence type="ECO:0000313" key="2">
    <source>
        <dbReference type="Proteomes" id="UP000234323"/>
    </source>
</evidence>
<comment type="caution">
    <text evidence="1">The sequence shown here is derived from an EMBL/GenBank/DDBJ whole genome shotgun (WGS) entry which is preliminary data.</text>
</comment>
<protein>
    <submittedName>
        <fullName evidence="1">Uncharacterized protein</fullName>
    </submittedName>
</protein>
<dbReference type="EMBL" id="LLXI01002733">
    <property type="protein sequence ID" value="PKY57858.1"/>
    <property type="molecule type" value="Genomic_DNA"/>
</dbReference>
<dbReference type="Proteomes" id="UP000234323">
    <property type="component" value="Unassembled WGS sequence"/>
</dbReference>